<sequence>MSNEIHNSKPEGSVRTIRNNVMVLFKNSFEVGKCLSHWGFLPLVIYLGMKAKDVGSPPITILR</sequence>
<comment type="subcellular location">
    <subcellularLocation>
        <location evidence="1">Mitochondrion outer membrane</location>
        <topology evidence="1">Single-pass membrane protein</topology>
    </subcellularLocation>
</comment>
<dbReference type="OrthoDB" id="284357at2759"/>
<keyword evidence="8" id="KW-0496">Mitochondrion</keyword>
<evidence type="ECO:0000256" key="9">
    <source>
        <dbReference type="ARBA" id="ARBA00023136"/>
    </source>
</evidence>
<proteinExistence type="inferred from homology"/>
<keyword evidence="11" id="KW-1185">Reference proteome</keyword>
<keyword evidence="4" id="KW-0812">Transmembrane</keyword>
<keyword evidence="5" id="KW-1000">Mitochondrion outer membrane</keyword>
<dbReference type="EMBL" id="LWCA01000761">
    <property type="protein sequence ID" value="OAF67035.1"/>
    <property type="molecule type" value="Genomic_DNA"/>
</dbReference>
<comment type="similarity">
    <text evidence="2">Belongs to the Tom7 family.</text>
</comment>
<keyword evidence="6" id="KW-0653">Protein transport</keyword>
<evidence type="ECO:0000256" key="8">
    <source>
        <dbReference type="ARBA" id="ARBA00023128"/>
    </source>
</evidence>
<name>A0A177AYF8_9BILA</name>
<protein>
    <submittedName>
        <fullName evidence="10">Uncharacterized protein</fullName>
    </submittedName>
</protein>
<evidence type="ECO:0000256" key="5">
    <source>
        <dbReference type="ARBA" id="ARBA00022787"/>
    </source>
</evidence>
<gene>
    <name evidence="10" type="ORF">A3Q56_05245</name>
</gene>
<keyword evidence="9" id="KW-0472">Membrane</keyword>
<evidence type="ECO:0000256" key="2">
    <source>
        <dbReference type="ARBA" id="ARBA00010917"/>
    </source>
</evidence>
<keyword evidence="7" id="KW-1133">Transmembrane helix</keyword>
<reference evidence="10 11" key="1">
    <citation type="submission" date="2016-04" db="EMBL/GenBank/DDBJ databases">
        <title>The genome of Intoshia linei affirms orthonectids as highly simplified spiralians.</title>
        <authorList>
            <person name="Mikhailov K.V."/>
            <person name="Slusarev G.S."/>
            <person name="Nikitin M.A."/>
            <person name="Logacheva M.D."/>
            <person name="Penin A."/>
            <person name="Aleoshin V."/>
            <person name="Panchin Y.V."/>
        </authorList>
    </citation>
    <scope>NUCLEOTIDE SEQUENCE [LARGE SCALE GENOMIC DNA]</scope>
    <source>
        <strain evidence="10">Intl2013</strain>
        <tissue evidence="10">Whole animal</tissue>
    </source>
</reference>
<organism evidence="10 11">
    <name type="scientific">Intoshia linei</name>
    <dbReference type="NCBI Taxonomy" id="1819745"/>
    <lineage>
        <taxon>Eukaryota</taxon>
        <taxon>Metazoa</taxon>
        <taxon>Spiralia</taxon>
        <taxon>Lophotrochozoa</taxon>
        <taxon>Mesozoa</taxon>
        <taxon>Orthonectida</taxon>
        <taxon>Rhopaluridae</taxon>
        <taxon>Intoshia</taxon>
    </lineage>
</organism>
<dbReference type="InterPro" id="IPR012621">
    <property type="entry name" value="Tom7"/>
</dbReference>
<evidence type="ECO:0000256" key="7">
    <source>
        <dbReference type="ARBA" id="ARBA00022989"/>
    </source>
</evidence>
<evidence type="ECO:0000313" key="10">
    <source>
        <dbReference type="EMBL" id="OAF67035.1"/>
    </source>
</evidence>
<dbReference type="GO" id="GO:0030150">
    <property type="term" value="P:protein import into mitochondrial matrix"/>
    <property type="evidence" value="ECO:0007669"/>
    <property type="project" value="InterPro"/>
</dbReference>
<keyword evidence="3" id="KW-0813">Transport</keyword>
<evidence type="ECO:0000256" key="6">
    <source>
        <dbReference type="ARBA" id="ARBA00022927"/>
    </source>
</evidence>
<evidence type="ECO:0000256" key="4">
    <source>
        <dbReference type="ARBA" id="ARBA00022692"/>
    </source>
</evidence>
<dbReference type="GO" id="GO:0005742">
    <property type="term" value="C:mitochondrial outer membrane translocase complex"/>
    <property type="evidence" value="ECO:0007669"/>
    <property type="project" value="InterPro"/>
</dbReference>
<dbReference type="AlphaFoldDB" id="A0A177AYF8"/>
<comment type="caution">
    <text evidence="10">The sequence shown here is derived from an EMBL/GenBank/DDBJ whole genome shotgun (WGS) entry which is preliminary data.</text>
</comment>
<accession>A0A177AYF8</accession>
<evidence type="ECO:0000313" key="11">
    <source>
        <dbReference type="Proteomes" id="UP000078046"/>
    </source>
</evidence>
<dbReference type="Pfam" id="PF08038">
    <property type="entry name" value="Tom7"/>
    <property type="match status" value="1"/>
</dbReference>
<dbReference type="Proteomes" id="UP000078046">
    <property type="component" value="Unassembled WGS sequence"/>
</dbReference>
<evidence type="ECO:0000256" key="3">
    <source>
        <dbReference type="ARBA" id="ARBA00022448"/>
    </source>
</evidence>
<evidence type="ECO:0000256" key="1">
    <source>
        <dbReference type="ARBA" id="ARBA00004572"/>
    </source>
</evidence>